<gene>
    <name evidence="1" type="ORF">BHAOGJBA_4457</name>
</gene>
<dbReference type="AlphaFoldDB" id="A0AAV4ZS46"/>
<proteinExistence type="predicted"/>
<evidence type="ECO:0000313" key="2">
    <source>
        <dbReference type="Proteomes" id="UP001055247"/>
    </source>
</evidence>
<reference evidence="1" key="2">
    <citation type="submission" date="2021-08" db="EMBL/GenBank/DDBJ databases">
        <authorList>
            <person name="Tani A."/>
            <person name="Ola A."/>
            <person name="Ogura Y."/>
            <person name="Katsura K."/>
            <person name="Hayashi T."/>
        </authorList>
    </citation>
    <scope>NUCLEOTIDE SEQUENCE</scope>
    <source>
        <strain evidence="1">DSM 16372</strain>
    </source>
</reference>
<dbReference type="RefSeq" id="WP_238231079.1">
    <property type="nucleotide sequence ID" value="NZ_BPQO01000022.1"/>
</dbReference>
<comment type="caution">
    <text evidence="1">The sequence shown here is derived from an EMBL/GenBank/DDBJ whole genome shotgun (WGS) entry which is preliminary data.</text>
</comment>
<keyword evidence="2" id="KW-1185">Reference proteome</keyword>
<dbReference type="EMBL" id="BPQO01000022">
    <property type="protein sequence ID" value="GJD90913.1"/>
    <property type="molecule type" value="Genomic_DNA"/>
</dbReference>
<protein>
    <submittedName>
        <fullName evidence="1">Uncharacterized protein</fullName>
    </submittedName>
</protein>
<dbReference type="Proteomes" id="UP001055247">
    <property type="component" value="Unassembled WGS sequence"/>
</dbReference>
<sequence length="110" mass="11718">MGSGAKIAGALAFCLGLQAPMSAPRAMTLEALCAQDHVAREVVRFSKKLRYPADARGMKPDMANFDKEAGPMSCVFGLTAGNAYDFGNYKATFEDAGRNQVRAISLSPIN</sequence>
<accession>A0AAV4ZS46</accession>
<name>A0AAV4ZS46_9HYPH</name>
<evidence type="ECO:0000313" key="1">
    <source>
        <dbReference type="EMBL" id="GJD90913.1"/>
    </source>
</evidence>
<reference evidence="1" key="1">
    <citation type="journal article" date="2016" name="Front. Microbiol.">
        <title>Genome Sequence of the Piezophilic, Mesophilic Sulfate-Reducing Bacterium Desulfovibrio indicus J2T.</title>
        <authorList>
            <person name="Cao J."/>
            <person name="Maignien L."/>
            <person name="Shao Z."/>
            <person name="Alain K."/>
            <person name="Jebbar M."/>
        </authorList>
    </citation>
    <scope>NUCLEOTIDE SEQUENCE</scope>
    <source>
        <strain evidence="1">DSM 16372</strain>
    </source>
</reference>
<organism evidence="1 2">
    <name type="scientific">Methylobacterium hispanicum</name>
    <dbReference type="NCBI Taxonomy" id="270350"/>
    <lineage>
        <taxon>Bacteria</taxon>
        <taxon>Pseudomonadati</taxon>
        <taxon>Pseudomonadota</taxon>
        <taxon>Alphaproteobacteria</taxon>
        <taxon>Hyphomicrobiales</taxon>
        <taxon>Methylobacteriaceae</taxon>
        <taxon>Methylobacterium</taxon>
    </lineage>
</organism>